<organism evidence="7 8">
    <name type="scientific">Methylobrevis albus</name>
    <dbReference type="NCBI Taxonomy" id="2793297"/>
    <lineage>
        <taxon>Bacteria</taxon>
        <taxon>Pseudomonadati</taxon>
        <taxon>Pseudomonadota</taxon>
        <taxon>Alphaproteobacteria</taxon>
        <taxon>Hyphomicrobiales</taxon>
        <taxon>Pleomorphomonadaceae</taxon>
        <taxon>Methylobrevis</taxon>
    </lineage>
</organism>
<name>A0A931HYP1_9HYPH</name>
<dbReference type="AlphaFoldDB" id="A0A931HYP1"/>
<gene>
    <name evidence="7" type="ORF">I5731_00825</name>
</gene>
<dbReference type="PANTHER" id="PTHR30168">
    <property type="entry name" value="PUTATIVE MEMBRANE PROTEIN YPFJ"/>
    <property type="match status" value="1"/>
</dbReference>
<keyword evidence="2 6" id="KW-0812">Transmembrane</keyword>
<keyword evidence="4 6" id="KW-0472">Membrane</keyword>
<feature type="region of interest" description="Disordered" evidence="5">
    <location>
        <begin position="1"/>
        <end position="30"/>
    </location>
</feature>
<evidence type="ECO:0000256" key="3">
    <source>
        <dbReference type="ARBA" id="ARBA00022989"/>
    </source>
</evidence>
<evidence type="ECO:0000313" key="8">
    <source>
        <dbReference type="Proteomes" id="UP000631694"/>
    </source>
</evidence>
<dbReference type="EMBL" id="JADZLT010000036">
    <property type="protein sequence ID" value="MBH0236352.1"/>
    <property type="molecule type" value="Genomic_DNA"/>
</dbReference>
<reference evidence="7" key="1">
    <citation type="submission" date="2020-12" db="EMBL/GenBank/DDBJ databases">
        <title>Methylobrevis albus sp. nov., isolated from fresh water lack sediment.</title>
        <authorList>
            <person name="Zou Q."/>
        </authorList>
    </citation>
    <scope>NUCLEOTIDE SEQUENCE</scope>
    <source>
        <strain evidence="7">L22</strain>
    </source>
</reference>
<keyword evidence="8" id="KW-1185">Reference proteome</keyword>
<protein>
    <submittedName>
        <fullName evidence="7">Zinc metallopeptidase</fullName>
    </submittedName>
</protein>
<evidence type="ECO:0000256" key="1">
    <source>
        <dbReference type="ARBA" id="ARBA00004167"/>
    </source>
</evidence>
<evidence type="ECO:0000256" key="2">
    <source>
        <dbReference type="ARBA" id="ARBA00022692"/>
    </source>
</evidence>
<dbReference type="Pfam" id="PF04228">
    <property type="entry name" value="Zn_peptidase"/>
    <property type="match status" value="1"/>
</dbReference>
<feature type="compositionally biased region" description="Basic and acidic residues" evidence="5">
    <location>
        <begin position="1"/>
        <end position="16"/>
    </location>
</feature>
<accession>A0A931HYP1</accession>
<evidence type="ECO:0000256" key="6">
    <source>
        <dbReference type="SAM" id="Phobius"/>
    </source>
</evidence>
<sequence length="307" mass="32906">MRWQGRRESKNVEDGRSAGGGGFGGGLGGPRMRIPIGGRGGGMGIGTLVVVGVVCLLLGINPLTLLTGGDLGSVVGGDTQRQSAPAGGAPRTAAEEEMVSFVSVVLAETEDTWGQIFADAGETYPQPTLRLFTGQVSSACGYASAASGPFYCPGDQRVYIDLAFYEELRRRFEAPGDFAQAYVIAHEVGHHVQNVIGVLPEFNRRRQSMSEAEQNAMSTRVELQADCFAGIWAADAERKGLLETGDLEEALNAATQIGDDAIQKRTQGYVVPESFNHGTSEQRRRWFQTGFDRGEMTACDTFTARSL</sequence>
<dbReference type="Proteomes" id="UP000631694">
    <property type="component" value="Unassembled WGS sequence"/>
</dbReference>
<evidence type="ECO:0000256" key="4">
    <source>
        <dbReference type="ARBA" id="ARBA00023136"/>
    </source>
</evidence>
<comment type="caution">
    <text evidence="7">The sequence shown here is derived from an EMBL/GenBank/DDBJ whole genome shotgun (WGS) entry which is preliminary data.</text>
</comment>
<feature type="compositionally biased region" description="Gly residues" evidence="5">
    <location>
        <begin position="17"/>
        <end position="29"/>
    </location>
</feature>
<dbReference type="RefSeq" id="WP_197309450.1">
    <property type="nucleotide sequence ID" value="NZ_JADZLT010000036.1"/>
</dbReference>
<proteinExistence type="predicted"/>
<feature type="transmembrane region" description="Helical" evidence="6">
    <location>
        <begin position="41"/>
        <end position="60"/>
    </location>
</feature>
<dbReference type="PANTHER" id="PTHR30168:SF0">
    <property type="entry name" value="INNER MEMBRANE PROTEIN"/>
    <property type="match status" value="1"/>
</dbReference>
<keyword evidence="3 6" id="KW-1133">Transmembrane helix</keyword>
<evidence type="ECO:0000256" key="5">
    <source>
        <dbReference type="SAM" id="MobiDB-lite"/>
    </source>
</evidence>
<dbReference type="GO" id="GO:0016020">
    <property type="term" value="C:membrane"/>
    <property type="evidence" value="ECO:0007669"/>
    <property type="project" value="UniProtKB-SubCell"/>
</dbReference>
<dbReference type="InterPro" id="IPR007343">
    <property type="entry name" value="Uncharacterised_pept_Zn_put"/>
</dbReference>
<comment type="subcellular location">
    <subcellularLocation>
        <location evidence="1">Membrane</location>
        <topology evidence="1">Single-pass membrane protein</topology>
    </subcellularLocation>
</comment>
<evidence type="ECO:0000313" key="7">
    <source>
        <dbReference type="EMBL" id="MBH0236352.1"/>
    </source>
</evidence>